<evidence type="ECO:0000256" key="1">
    <source>
        <dbReference type="ARBA" id="ARBA00004651"/>
    </source>
</evidence>
<evidence type="ECO:0000256" key="5">
    <source>
        <dbReference type="ARBA" id="ARBA00022475"/>
    </source>
</evidence>
<evidence type="ECO:0000256" key="8">
    <source>
        <dbReference type="ARBA" id="ARBA00022989"/>
    </source>
</evidence>
<evidence type="ECO:0000256" key="12">
    <source>
        <dbReference type="RuleBase" id="RU365087"/>
    </source>
</evidence>
<keyword evidence="6 12" id="KW-0812">Transmembrane</keyword>
<gene>
    <name evidence="14" type="ORF">KL86PLE_130306</name>
</gene>
<reference evidence="14" key="1">
    <citation type="submission" date="2016-08" db="EMBL/GenBank/DDBJ databases">
        <authorList>
            <person name="Seilhamer J.J."/>
        </authorList>
    </citation>
    <scope>NUCLEOTIDE SEQUENCE</scope>
    <source>
        <strain evidence="14">86</strain>
    </source>
</reference>
<evidence type="ECO:0000256" key="10">
    <source>
        <dbReference type="ARBA" id="ARBA00023136"/>
    </source>
</evidence>
<feature type="compositionally biased region" description="Low complexity" evidence="13">
    <location>
        <begin position="120"/>
        <end position="161"/>
    </location>
</feature>
<protein>
    <recommendedName>
        <fullName evidence="3 12">Protein-export membrane protein SecG</fullName>
    </recommendedName>
</protein>
<dbReference type="AlphaFoldDB" id="A0A212LAY8"/>
<dbReference type="EMBL" id="FMJD01000005">
    <property type="protein sequence ID" value="SCM74668.1"/>
    <property type="molecule type" value="Genomic_DNA"/>
</dbReference>
<evidence type="ECO:0000256" key="3">
    <source>
        <dbReference type="ARBA" id="ARBA00017876"/>
    </source>
</evidence>
<organism evidence="14">
    <name type="scientific">uncultured Pleomorphomonas sp</name>
    <dbReference type="NCBI Taxonomy" id="442121"/>
    <lineage>
        <taxon>Bacteria</taxon>
        <taxon>Pseudomonadati</taxon>
        <taxon>Pseudomonadota</taxon>
        <taxon>Alphaproteobacteria</taxon>
        <taxon>Hyphomicrobiales</taxon>
        <taxon>Pleomorphomonadaceae</taxon>
        <taxon>Pleomorphomonas</taxon>
        <taxon>environmental samples</taxon>
    </lineage>
</organism>
<comment type="function">
    <text evidence="11 12">Involved in protein export. Participates in an early event of protein translocation.</text>
</comment>
<keyword evidence="7 12" id="KW-0653">Protein transport</keyword>
<evidence type="ECO:0000256" key="7">
    <source>
        <dbReference type="ARBA" id="ARBA00022927"/>
    </source>
</evidence>
<proteinExistence type="inferred from homology"/>
<keyword evidence="9 12" id="KW-0811">Translocation</keyword>
<evidence type="ECO:0000313" key="14">
    <source>
        <dbReference type="EMBL" id="SCM74668.1"/>
    </source>
</evidence>
<comment type="similarity">
    <text evidence="2 12">Belongs to the SecG family.</text>
</comment>
<dbReference type="RefSeq" id="WP_288199803.1">
    <property type="nucleotide sequence ID" value="NZ_LT608334.1"/>
</dbReference>
<dbReference type="PANTHER" id="PTHR34182:SF1">
    <property type="entry name" value="PROTEIN-EXPORT MEMBRANE PROTEIN SECG"/>
    <property type="match status" value="1"/>
</dbReference>
<dbReference type="InterPro" id="IPR004692">
    <property type="entry name" value="SecG"/>
</dbReference>
<comment type="subcellular location">
    <subcellularLocation>
        <location evidence="1 12">Cell membrane</location>
        <topology evidence="1 12">Multi-pass membrane protein</topology>
    </subcellularLocation>
</comment>
<evidence type="ECO:0000256" key="13">
    <source>
        <dbReference type="SAM" id="MobiDB-lite"/>
    </source>
</evidence>
<dbReference type="PRINTS" id="PR01651">
    <property type="entry name" value="SECGEXPORT"/>
</dbReference>
<dbReference type="GO" id="GO:0005886">
    <property type="term" value="C:plasma membrane"/>
    <property type="evidence" value="ECO:0007669"/>
    <property type="project" value="UniProtKB-SubCell"/>
</dbReference>
<keyword evidence="10 12" id="KW-0472">Membrane</keyword>
<dbReference type="GO" id="GO:0015450">
    <property type="term" value="F:protein-transporting ATPase activity"/>
    <property type="evidence" value="ECO:0007669"/>
    <property type="project" value="UniProtKB-UniRule"/>
</dbReference>
<evidence type="ECO:0000256" key="4">
    <source>
        <dbReference type="ARBA" id="ARBA00022448"/>
    </source>
</evidence>
<dbReference type="GO" id="GO:0043952">
    <property type="term" value="P:protein transport by the Sec complex"/>
    <property type="evidence" value="ECO:0007669"/>
    <property type="project" value="TreeGrafter"/>
</dbReference>
<evidence type="ECO:0000256" key="2">
    <source>
        <dbReference type="ARBA" id="ARBA00008445"/>
    </source>
</evidence>
<feature type="region of interest" description="Disordered" evidence="13">
    <location>
        <begin position="86"/>
        <end position="169"/>
    </location>
</feature>
<dbReference type="GO" id="GO:0065002">
    <property type="term" value="P:intracellular protein transmembrane transport"/>
    <property type="evidence" value="ECO:0007669"/>
    <property type="project" value="TreeGrafter"/>
</dbReference>
<evidence type="ECO:0000256" key="11">
    <source>
        <dbReference type="ARBA" id="ARBA00025182"/>
    </source>
</evidence>
<keyword evidence="4 12" id="KW-0813">Transport</keyword>
<evidence type="ECO:0000256" key="6">
    <source>
        <dbReference type="ARBA" id="ARBA00022692"/>
    </source>
</evidence>
<keyword evidence="8 12" id="KW-1133">Transmembrane helix</keyword>
<comment type="caution">
    <text evidence="12">Lacks conserved residue(s) required for the propagation of feature annotation.</text>
</comment>
<keyword evidence="5 12" id="KW-1003">Cell membrane</keyword>
<feature type="transmembrane region" description="Helical" evidence="12">
    <location>
        <begin position="51"/>
        <end position="69"/>
    </location>
</feature>
<sequence>MQTVLLVIHLMVVAALVGVVLLQRSEGGALGIGGGGGFMTSRGTANVLTRTTAILAALFFLTSIGLSLLPRLTGSHDSILDRVQTTPTAPAADQPIGSGKGGVLDQLNQMSRPAAQPGNAPVAPAVEVPAAPATQAPATETPAAPATEAPAAPTTDSAPAAPAAPAPTP</sequence>
<evidence type="ECO:0000256" key="9">
    <source>
        <dbReference type="ARBA" id="ARBA00023010"/>
    </source>
</evidence>
<dbReference type="GO" id="GO:0009306">
    <property type="term" value="P:protein secretion"/>
    <property type="evidence" value="ECO:0007669"/>
    <property type="project" value="UniProtKB-UniRule"/>
</dbReference>
<name>A0A212LAY8_9HYPH</name>
<dbReference type="PANTHER" id="PTHR34182">
    <property type="entry name" value="PROTEIN-EXPORT MEMBRANE PROTEIN SECG"/>
    <property type="match status" value="1"/>
</dbReference>
<accession>A0A212LAY8</accession>
<dbReference type="Pfam" id="PF03840">
    <property type="entry name" value="SecG"/>
    <property type="match status" value="1"/>
</dbReference>
<dbReference type="NCBIfam" id="TIGR00810">
    <property type="entry name" value="secG"/>
    <property type="match status" value="1"/>
</dbReference>